<keyword evidence="1" id="KW-0812">Transmembrane</keyword>
<name>A0A061SKZ6_9CHLO</name>
<protein>
    <submittedName>
        <fullName evidence="2">Uncharacterized protein</fullName>
    </submittedName>
</protein>
<evidence type="ECO:0000256" key="1">
    <source>
        <dbReference type="SAM" id="Phobius"/>
    </source>
</evidence>
<dbReference type="EMBL" id="GBEZ01001586">
    <property type="protein sequence ID" value="JAC83401.1"/>
    <property type="molecule type" value="Transcribed_RNA"/>
</dbReference>
<accession>A0A061SKZ6</accession>
<keyword evidence="1" id="KW-1133">Transmembrane helix</keyword>
<proteinExistence type="predicted"/>
<evidence type="ECO:0000313" key="2">
    <source>
        <dbReference type="EMBL" id="JAC83401.1"/>
    </source>
</evidence>
<dbReference type="AlphaFoldDB" id="A0A061SKZ6"/>
<reference evidence="2" key="1">
    <citation type="submission" date="2014-05" db="EMBL/GenBank/DDBJ databases">
        <title>The transcriptome of the halophilic microalga Tetraselmis sp. GSL018 isolated from the Great Salt Lake, Utah.</title>
        <authorList>
            <person name="Jinkerson R.E."/>
            <person name="D'Adamo S."/>
            <person name="Posewitz M.C."/>
        </authorList>
    </citation>
    <scope>NUCLEOTIDE SEQUENCE</scope>
    <source>
        <strain evidence="2">GSL018</strain>
    </source>
</reference>
<organism evidence="2">
    <name type="scientific">Tetraselmis sp. GSL018</name>
    <dbReference type="NCBI Taxonomy" id="582737"/>
    <lineage>
        <taxon>Eukaryota</taxon>
        <taxon>Viridiplantae</taxon>
        <taxon>Chlorophyta</taxon>
        <taxon>core chlorophytes</taxon>
        <taxon>Chlorodendrophyceae</taxon>
        <taxon>Chlorodendrales</taxon>
        <taxon>Chlorodendraceae</taxon>
        <taxon>Tetraselmis</taxon>
    </lineage>
</organism>
<sequence length="186" mass="20574">MVRTLLPNYAYRAISSSPENRVAHGRGRSVAGKHHLPVPGTKKFFTGNTVETIRVNDGVETWTIRSDNRDESRIAVSEDRVVSMDRTILWERIKSFGISGTISYILTELAFWTVALPAAAFSYHSTTGEWLSWSTDKAQLIGIAAGFVTVVRLAVPLRMAAALALTPVVDKLLVQRLGLFKQNSDE</sequence>
<keyword evidence="1" id="KW-0472">Membrane</keyword>
<gene>
    <name evidence="2" type="ORF">TSPGSL018_3447</name>
</gene>
<feature type="transmembrane region" description="Helical" evidence="1">
    <location>
        <begin position="138"/>
        <end position="155"/>
    </location>
</feature>
<feature type="transmembrane region" description="Helical" evidence="1">
    <location>
        <begin position="96"/>
        <end position="118"/>
    </location>
</feature>